<dbReference type="RefSeq" id="WP_309728501.1">
    <property type="nucleotide sequence ID" value="NZ_JAVDQA010000005.1"/>
</dbReference>
<evidence type="ECO:0008006" key="3">
    <source>
        <dbReference type="Google" id="ProtNLM"/>
    </source>
</evidence>
<gene>
    <name evidence="1" type="ORF">GGR31_001948</name>
</gene>
<keyword evidence="2" id="KW-1185">Reference proteome</keyword>
<name>A0ABU1K6Q8_9FLAO</name>
<reference evidence="1 2" key="1">
    <citation type="submission" date="2023-07" db="EMBL/GenBank/DDBJ databases">
        <title>Genomic Encyclopedia of Type Strains, Phase IV (KMG-IV): sequencing the most valuable type-strain genomes for metagenomic binning, comparative biology and taxonomic classification.</title>
        <authorList>
            <person name="Goeker M."/>
        </authorList>
    </citation>
    <scope>NUCLEOTIDE SEQUENCE [LARGE SCALE GENOMIC DNA]</scope>
    <source>
        <strain evidence="1 2">DSM 102814</strain>
    </source>
</reference>
<comment type="caution">
    <text evidence="1">The sequence shown here is derived from an EMBL/GenBank/DDBJ whole genome shotgun (WGS) entry which is preliminary data.</text>
</comment>
<proteinExistence type="predicted"/>
<evidence type="ECO:0000313" key="2">
    <source>
        <dbReference type="Proteomes" id="UP001257659"/>
    </source>
</evidence>
<dbReference type="Proteomes" id="UP001257659">
    <property type="component" value="Unassembled WGS sequence"/>
</dbReference>
<organism evidence="1 2">
    <name type="scientific">Mesonia maritima</name>
    <dbReference type="NCBI Taxonomy" id="1793873"/>
    <lineage>
        <taxon>Bacteria</taxon>
        <taxon>Pseudomonadati</taxon>
        <taxon>Bacteroidota</taxon>
        <taxon>Flavobacteriia</taxon>
        <taxon>Flavobacteriales</taxon>
        <taxon>Flavobacteriaceae</taxon>
        <taxon>Mesonia</taxon>
    </lineage>
</organism>
<protein>
    <recommendedName>
        <fullName evidence="3">Outer membrane protein beta-barrel domain-containing protein</fullName>
    </recommendedName>
</protein>
<evidence type="ECO:0000313" key="1">
    <source>
        <dbReference type="EMBL" id="MDR6301297.1"/>
    </source>
</evidence>
<sequence>MKKILIPFFLSLTVFAQDENSKKSENGTVALTANAGLALADDHYGQAFNFEVTKSFQDSSLTLGLNFSYADIQRENETDYNIFKYALLAGTEFAKSKTFKFNIIYGLSLLQFENYDKEDTAIGVDAGISMSYNLTGPLYFNLGAATTFNKETNIFMQSFLGFKVVF</sequence>
<accession>A0ABU1K6Q8</accession>
<dbReference type="EMBL" id="JAVDQA010000005">
    <property type="protein sequence ID" value="MDR6301297.1"/>
    <property type="molecule type" value="Genomic_DNA"/>
</dbReference>